<gene>
    <name evidence="1" type="ORF">GCM10007047_33130</name>
</gene>
<organism evidence="1 2">
    <name type="scientific">Cerasicoccus arenae</name>
    <dbReference type="NCBI Taxonomy" id="424488"/>
    <lineage>
        <taxon>Bacteria</taxon>
        <taxon>Pseudomonadati</taxon>
        <taxon>Verrucomicrobiota</taxon>
        <taxon>Opitutia</taxon>
        <taxon>Puniceicoccales</taxon>
        <taxon>Cerasicoccaceae</taxon>
        <taxon>Cerasicoccus</taxon>
    </lineage>
</organism>
<dbReference type="AlphaFoldDB" id="A0A8J3GFM6"/>
<evidence type="ECO:0000313" key="2">
    <source>
        <dbReference type="Proteomes" id="UP000642829"/>
    </source>
</evidence>
<accession>A0A8J3GFM6</accession>
<dbReference type="Proteomes" id="UP000642829">
    <property type="component" value="Unassembled WGS sequence"/>
</dbReference>
<dbReference type="RefSeq" id="WP_189517352.1">
    <property type="nucleotide sequence ID" value="NZ_BMXG01000031.1"/>
</dbReference>
<comment type="caution">
    <text evidence="1">The sequence shown here is derived from an EMBL/GenBank/DDBJ whole genome shotgun (WGS) entry which is preliminary data.</text>
</comment>
<proteinExistence type="predicted"/>
<reference evidence="1" key="1">
    <citation type="journal article" date="2014" name="Int. J. Syst. Evol. Microbiol.">
        <title>Complete genome sequence of Corynebacterium casei LMG S-19264T (=DSM 44701T), isolated from a smear-ripened cheese.</title>
        <authorList>
            <consortium name="US DOE Joint Genome Institute (JGI-PGF)"/>
            <person name="Walter F."/>
            <person name="Albersmeier A."/>
            <person name="Kalinowski J."/>
            <person name="Ruckert C."/>
        </authorList>
    </citation>
    <scope>NUCLEOTIDE SEQUENCE</scope>
    <source>
        <strain evidence="1">KCTC 12870</strain>
    </source>
</reference>
<keyword evidence="2" id="KW-1185">Reference proteome</keyword>
<name>A0A8J3GFM6_9BACT</name>
<sequence length="194" mass="22425">MSRPIFILVIIYAISAQLLMAQVTPRRSKPNTTINETLIDYGRTYQKAEDAVLQKAKLKAYDGEYELKNIGLGGRDDEHYCIIEIQHEIFRPQNRRTIDEVTVGYGRTMAMAEIDARYKAERMINERLNSAKERRARQAAAEAARQRDSAALGKEEPIILDKDDDTSYILKSIRFSGRSDDYQCYIKFEYLVMK</sequence>
<protein>
    <submittedName>
        <fullName evidence="1">Uncharacterized protein</fullName>
    </submittedName>
</protein>
<evidence type="ECO:0000313" key="1">
    <source>
        <dbReference type="EMBL" id="GHC13186.1"/>
    </source>
</evidence>
<reference evidence="1" key="2">
    <citation type="submission" date="2020-09" db="EMBL/GenBank/DDBJ databases">
        <authorList>
            <person name="Sun Q."/>
            <person name="Kim S."/>
        </authorList>
    </citation>
    <scope>NUCLEOTIDE SEQUENCE</scope>
    <source>
        <strain evidence="1">KCTC 12870</strain>
    </source>
</reference>
<dbReference type="EMBL" id="BMXG01000031">
    <property type="protein sequence ID" value="GHC13186.1"/>
    <property type="molecule type" value="Genomic_DNA"/>
</dbReference>